<dbReference type="EMBL" id="QMIG01000010">
    <property type="protein sequence ID" value="RAW14085.1"/>
    <property type="molecule type" value="Genomic_DNA"/>
</dbReference>
<dbReference type="AlphaFoldDB" id="A0A329QNZ7"/>
<gene>
    <name evidence="2" type="ORF">DPM12_11730</name>
</gene>
<dbReference type="InterPro" id="IPR052509">
    <property type="entry name" value="Metal_resp_DNA-bind_regulator"/>
</dbReference>
<dbReference type="Gene3D" id="1.10.10.10">
    <property type="entry name" value="Winged helix-like DNA-binding domain superfamily/Winged helix DNA-binding domain"/>
    <property type="match status" value="1"/>
</dbReference>
<protein>
    <submittedName>
        <fullName evidence="2">PadR family transcriptional regulator</fullName>
    </submittedName>
</protein>
<accession>A0A329QNZ7</accession>
<reference evidence="2 3" key="1">
    <citation type="submission" date="2018-06" db="EMBL/GenBank/DDBJ databases">
        <title>Phytoactinopolyspora halophila sp. nov., a novel halophilic actinomycete isolated from a saline soil in China.</title>
        <authorList>
            <person name="Tang S.-K."/>
        </authorList>
    </citation>
    <scope>NUCLEOTIDE SEQUENCE [LARGE SCALE GENOMIC DNA]</scope>
    <source>
        <strain evidence="2 3">YIM 96934</strain>
    </source>
</reference>
<comment type="caution">
    <text evidence="2">The sequence shown here is derived from an EMBL/GenBank/DDBJ whole genome shotgun (WGS) entry which is preliminary data.</text>
</comment>
<dbReference type="InterPro" id="IPR036388">
    <property type="entry name" value="WH-like_DNA-bd_sf"/>
</dbReference>
<dbReference type="PANTHER" id="PTHR33169:SF27">
    <property type="entry name" value="TRANSCRIPTIONAL REGULATOR PADR FAMILY PROTEIN"/>
    <property type="match status" value="1"/>
</dbReference>
<name>A0A329QNZ7_9ACTN</name>
<evidence type="ECO:0000259" key="1">
    <source>
        <dbReference type="Pfam" id="PF03551"/>
    </source>
</evidence>
<dbReference type="PANTHER" id="PTHR33169">
    <property type="entry name" value="PADR-FAMILY TRANSCRIPTIONAL REGULATOR"/>
    <property type="match status" value="1"/>
</dbReference>
<evidence type="ECO:0000313" key="2">
    <source>
        <dbReference type="EMBL" id="RAW14085.1"/>
    </source>
</evidence>
<keyword evidence="3" id="KW-1185">Reference proteome</keyword>
<organism evidence="2 3">
    <name type="scientific">Phytoactinopolyspora halophila</name>
    <dbReference type="NCBI Taxonomy" id="1981511"/>
    <lineage>
        <taxon>Bacteria</taxon>
        <taxon>Bacillati</taxon>
        <taxon>Actinomycetota</taxon>
        <taxon>Actinomycetes</taxon>
        <taxon>Jiangellales</taxon>
        <taxon>Jiangellaceae</taxon>
        <taxon>Phytoactinopolyspora</taxon>
    </lineage>
</organism>
<evidence type="ECO:0000313" key="3">
    <source>
        <dbReference type="Proteomes" id="UP000250462"/>
    </source>
</evidence>
<dbReference type="InterPro" id="IPR005149">
    <property type="entry name" value="Tscrpt_reg_PadR_N"/>
</dbReference>
<dbReference type="InterPro" id="IPR036390">
    <property type="entry name" value="WH_DNA-bd_sf"/>
</dbReference>
<dbReference type="Pfam" id="PF03551">
    <property type="entry name" value="PadR"/>
    <property type="match status" value="1"/>
</dbReference>
<feature type="domain" description="Transcription regulator PadR N-terminal" evidence="1">
    <location>
        <begin position="14"/>
        <end position="88"/>
    </location>
</feature>
<dbReference type="OrthoDB" id="8443918at2"/>
<dbReference type="SUPFAM" id="SSF46785">
    <property type="entry name" value="Winged helix' DNA-binding domain"/>
    <property type="match status" value="1"/>
</dbReference>
<dbReference type="Proteomes" id="UP000250462">
    <property type="component" value="Unassembled WGS sequence"/>
</dbReference>
<sequence length="231" mass="26428">MAAKRPSNPLALAVLTLLHERPMHPYEISTTLKERRKEESIKLNYGSLYSVVESLQKRGLIEAQETTREGKRPERTVYTITDTGRTTMIEWLGELLGTPAKEYPQFEAALSLMPALPVDNVIRLLEQRLERLRAEYEYGSGLMRETAKMGLPRLFAIEHEYELALRAAEIEFVQNLLAELRSGTFDGVDMWRRMYELRAAGKSHEEIESTLADEFKEVHAWLTETNADDGG</sequence>
<dbReference type="RefSeq" id="WP_112258507.1">
    <property type="nucleotide sequence ID" value="NZ_QMIG01000010.1"/>
</dbReference>
<proteinExistence type="predicted"/>